<accession>A0A934KE69</accession>
<dbReference type="GO" id="GO:0006629">
    <property type="term" value="P:lipid metabolic process"/>
    <property type="evidence" value="ECO:0007669"/>
    <property type="project" value="InterPro"/>
</dbReference>
<reference evidence="2 3" key="1">
    <citation type="submission" date="2020-10" db="EMBL/GenBank/DDBJ databases">
        <title>Ca. Dormibacterota MAGs.</title>
        <authorList>
            <person name="Montgomery K."/>
        </authorList>
    </citation>
    <scope>NUCLEOTIDE SEQUENCE [LARGE SCALE GENOMIC DNA]</scope>
    <source>
        <strain evidence="2">Mitchell_Peninsula_5</strain>
    </source>
</reference>
<dbReference type="EMBL" id="JAEKNN010000025">
    <property type="protein sequence ID" value="MBJ7608804.1"/>
    <property type="molecule type" value="Genomic_DNA"/>
</dbReference>
<dbReference type="CDD" id="cd08561">
    <property type="entry name" value="GDPD_cytoplasmic_ScUgpQ2_like"/>
    <property type="match status" value="1"/>
</dbReference>
<organism evidence="2 3">
    <name type="scientific">Candidatus Amunia macphersoniae</name>
    <dbReference type="NCBI Taxonomy" id="3127014"/>
    <lineage>
        <taxon>Bacteria</taxon>
        <taxon>Bacillati</taxon>
        <taxon>Candidatus Dormiibacterota</taxon>
        <taxon>Candidatus Dormibacteria</taxon>
        <taxon>Candidatus Aeolococcales</taxon>
        <taxon>Candidatus Aeolococcaceae</taxon>
        <taxon>Candidatus Amunia</taxon>
    </lineage>
</organism>
<comment type="caution">
    <text evidence="2">The sequence shown here is derived from an EMBL/GenBank/DDBJ whole genome shotgun (WGS) entry which is preliminary data.</text>
</comment>
<evidence type="ECO:0000259" key="1">
    <source>
        <dbReference type="PROSITE" id="PS51704"/>
    </source>
</evidence>
<dbReference type="PANTHER" id="PTHR46211">
    <property type="entry name" value="GLYCEROPHOSPHORYL DIESTER PHOSPHODIESTERASE"/>
    <property type="match status" value="1"/>
</dbReference>
<evidence type="ECO:0000313" key="3">
    <source>
        <dbReference type="Proteomes" id="UP000614410"/>
    </source>
</evidence>
<dbReference type="SUPFAM" id="SSF51695">
    <property type="entry name" value="PLC-like phosphodiesterases"/>
    <property type="match status" value="1"/>
</dbReference>
<proteinExistence type="predicted"/>
<name>A0A934KE69_9BACT</name>
<dbReference type="InterPro" id="IPR017946">
    <property type="entry name" value="PLC-like_Pdiesterase_TIM-brl"/>
</dbReference>
<dbReference type="AlphaFoldDB" id="A0A934KE69"/>
<sequence>MPARVFLDHLTPFAVAHRGGAEDLPENTLPAFDAAVALGYAHIETDAHLSSDGVVFAFHDLVLDRVTDKRGRLADVSAGTIASADAAYHFNPRAGFPLRGCGIGVPTMEQVLTRWPGVFVNIDPKSDDVVQPLIHLLRRLEALDRVCVGSFSDQRIQRVRLLSGGAVCTSMGPRAITTAWLASRSGRMPRLGADCVQVPRRHRGLRVVDRLFVGAAHRAGLQVHVWTIDTAAEMISLLDVGVDAIMTDRPHLLREVLSARGQWHGGAGGAA</sequence>
<dbReference type="PANTHER" id="PTHR46211:SF14">
    <property type="entry name" value="GLYCEROPHOSPHODIESTER PHOSPHODIESTERASE"/>
    <property type="match status" value="1"/>
</dbReference>
<protein>
    <submittedName>
        <fullName evidence="2">Glycerophosphodiester phosphodiesterase</fullName>
    </submittedName>
</protein>
<feature type="domain" description="GP-PDE" evidence="1">
    <location>
        <begin position="12"/>
        <end position="257"/>
    </location>
</feature>
<gene>
    <name evidence="2" type="ORF">JF887_05165</name>
</gene>
<evidence type="ECO:0000313" key="2">
    <source>
        <dbReference type="EMBL" id="MBJ7608804.1"/>
    </source>
</evidence>
<dbReference type="Pfam" id="PF03009">
    <property type="entry name" value="GDPD"/>
    <property type="match status" value="1"/>
</dbReference>
<dbReference type="Proteomes" id="UP000614410">
    <property type="component" value="Unassembled WGS sequence"/>
</dbReference>
<dbReference type="Gene3D" id="3.20.20.190">
    <property type="entry name" value="Phosphatidylinositol (PI) phosphodiesterase"/>
    <property type="match status" value="1"/>
</dbReference>
<dbReference type="PROSITE" id="PS51704">
    <property type="entry name" value="GP_PDE"/>
    <property type="match status" value="1"/>
</dbReference>
<dbReference type="InterPro" id="IPR030395">
    <property type="entry name" value="GP_PDE_dom"/>
</dbReference>
<dbReference type="GO" id="GO:0008081">
    <property type="term" value="F:phosphoric diester hydrolase activity"/>
    <property type="evidence" value="ECO:0007669"/>
    <property type="project" value="InterPro"/>
</dbReference>